<evidence type="ECO:0000313" key="8">
    <source>
        <dbReference type="EMBL" id="VFK28230.1"/>
    </source>
</evidence>
<feature type="signal peptide" evidence="6">
    <location>
        <begin position="1"/>
        <end position="31"/>
    </location>
</feature>
<dbReference type="SUPFAM" id="SSF56954">
    <property type="entry name" value="Outer membrane efflux proteins (OEP)"/>
    <property type="match status" value="1"/>
</dbReference>
<protein>
    <submittedName>
        <fullName evidence="7">Outer membrane protein TolC</fullName>
    </submittedName>
</protein>
<evidence type="ECO:0000256" key="1">
    <source>
        <dbReference type="ARBA" id="ARBA00004442"/>
    </source>
</evidence>
<reference evidence="7" key="1">
    <citation type="submission" date="2019-02" db="EMBL/GenBank/DDBJ databases">
        <authorList>
            <person name="Gruber-Vodicka R. H."/>
            <person name="Seah K. B. B."/>
        </authorList>
    </citation>
    <scope>NUCLEOTIDE SEQUENCE</scope>
    <source>
        <strain evidence="7">BECK_S312</strain>
        <strain evidence="8">BECK_S426</strain>
    </source>
</reference>
<dbReference type="GO" id="GO:0009279">
    <property type="term" value="C:cell outer membrane"/>
    <property type="evidence" value="ECO:0007669"/>
    <property type="project" value="UniProtKB-SubCell"/>
</dbReference>
<keyword evidence="3" id="KW-0812">Transmembrane</keyword>
<dbReference type="EMBL" id="CAADFM010000059">
    <property type="protein sequence ID" value="VFK11648.1"/>
    <property type="molecule type" value="Genomic_DNA"/>
</dbReference>
<evidence type="ECO:0000256" key="2">
    <source>
        <dbReference type="ARBA" id="ARBA00022452"/>
    </source>
</evidence>
<dbReference type="GO" id="GO:1990281">
    <property type="term" value="C:efflux pump complex"/>
    <property type="evidence" value="ECO:0007669"/>
    <property type="project" value="TreeGrafter"/>
</dbReference>
<dbReference type="InterPro" id="IPR051906">
    <property type="entry name" value="TolC-like"/>
</dbReference>
<comment type="subcellular location">
    <subcellularLocation>
        <location evidence="1">Cell outer membrane</location>
    </subcellularLocation>
</comment>
<keyword evidence="5" id="KW-0998">Cell outer membrane</keyword>
<gene>
    <name evidence="7" type="ORF">BECKLPF1236A_GA0070988_1005913</name>
    <name evidence="8" type="ORF">BECKLPF1236C_GA0070990_1006113</name>
</gene>
<evidence type="ECO:0000256" key="3">
    <source>
        <dbReference type="ARBA" id="ARBA00022692"/>
    </source>
</evidence>
<dbReference type="Gene3D" id="1.20.1600.10">
    <property type="entry name" value="Outer membrane efflux proteins (OEP)"/>
    <property type="match status" value="1"/>
</dbReference>
<dbReference type="PANTHER" id="PTHR30026:SF20">
    <property type="entry name" value="OUTER MEMBRANE PROTEIN TOLC"/>
    <property type="match status" value="1"/>
</dbReference>
<keyword evidence="6" id="KW-0732">Signal</keyword>
<name>A0A450W3P6_9GAMM</name>
<dbReference type="GO" id="GO:0015288">
    <property type="term" value="F:porin activity"/>
    <property type="evidence" value="ECO:0007669"/>
    <property type="project" value="TreeGrafter"/>
</dbReference>
<keyword evidence="4" id="KW-0472">Membrane</keyword>
<evidence type="ECO:0000313" key="7">
    <source>
        <dbReference type="EMBL" id="VFK11648.1"/>
    </source>
</evidence>
<dbReference type="PANTHER" id="PTHR30026">
    <property type="entry name" value="OUTER MEMBRANE PROTEIN TOLC"/>
    <property type="match status" value="1"/>
</dbReference>
<dbReference type="EMBL" id="CAADFP010000061">
    <property type="protein sequence ID" value="VFK28230.1"/>
    <property type="molecule type" value="Genomic_DNA"/>
</dbReference>
<evidence type="ECO:0000256" key="5">
    <source>
        <dbReference type="ARBA" id="ARBA00023237"/>
    </source>
</evidence>
<organism evidence="7">
    <name type="scientific">Candidatus Kentrum sp. LPFa</name>
    <dbReference type="NCBI Taxonomy" id="2126335"/>
    <lineage>
        <taxon>Bacteria</taxon>
        <taxon>Pseudomonadati</taxon>
        <taxon>Pseudomonadota</taxon>
        <taxon>Gammaproteobacteria</taxon>
        <taxon>Candidatus Kentrum</taxon>
    </lineage>
</organism>
<proteinExistence type="predicted"/>
<accession>A0A450W3P6</accession>
<evidence type="ECO:0000256" key="6">
    <source>
        <dbReference type="SAM" id="SignalP"/>
    </source>
</evidence>
<keyword evidence="2" id="KW-1134">Transmembrane beta strand</keyword>
<evidence type="ECO:0000256" key="4">
    <source>
        <dbReference type="ARBA" id="ARBA00023136"/>
    </source>
</evidence>
<sequence length="473" mass="54020">MKFITHFPRKAFLRVGVLLLSFLMANLPLLAQESGDGHHFTFEDILRRVVIASRSVKRAGLGVRSADLGRKREDSDFDFKYVPGGSIEIDSSGRRRSELRFDLKKKLRSGIEISMGPSLGKNDGGGYRSELTGSIEIPLLRGWGSEYNTHNLYLAGHEIRRRQRGQYDAVVENTLSALRFAYDIHQQDRLTEQYRQLIERLQRHVATARVREKAGLATQLDVYRAAIALKNAESRLLDILESARASQDELRRVLFVDDRLPIRVTLPLGLPNISLSVEKAVEIGLANSVALDQFRDDIKRAGRESKIARQNTRPDLRMEIGYSHADKGVFSNGIDMDESIWRLQLSSSLDLARTRERLEYQARLIDEQDLGIRLEEERNKLANTIRNQWYGIKKSMDKVRLAEEQATQTRRKQTLSKLKFDHGKATNFDLIEAEIQLNQSLANALSERVGYLLGYYEFRAKLGTLVDLPVLRQ</sequence>
<dbReference type="GO" id="GO:0015562">
    <property type="term" value="F:efflux transmembrane transporter activity"/>
    <property type="evidence" value="ECO:0007669"/>
    <property type="project" value="InterPro"/>
</dbReference>
<dbReference type="AlphaFoldDB" id="A0A450W3P6"/>
<feature type="chain" id="PRO_5036354174" evidence="6">
    <location>
        <begin position="32"/>
        <end position="473"/>
    </location>
</feature>